<dbReference type="Proteomes" id="UP000663834">
    <property type="component" value="Unassembled WGS sequence"/>
</dbReference>
<dbReference type="Pfam" id="PF02146">
    <property type="entry name" value="SIR2"/>
    <property type="match status" value="1"/>
</dbReference>
<dbReference type="Gene3D" id="3.40.50.1220">
    <property type="entry name" value="TPP-binding domain"/>
    <property type="match status" value="1"/>
</dbReference>
<feature type="binding site" evidence="10">
    <location>
        <begin position="252"/>
        <end position="253"/>
    </location>
    <ligand>
        <name>NAD(+)</name>
        <dbReference type="ChEBI" id="CHEBI:57540"/>
    </ligand>
</feature>
<dbReference type="SUPFAM" id="SSF52467">
    <property type="entry name" value="DHS-like NAD/FAD-binding domain"/>
    <property type="match status" value="1"/>
</dbReference>
<keyword evidence="5 8" id="KW-0520">NAD</keyword>
<dbReference type="PANTHER" id="PTHR11085">
    <property type="entry name" value="NAD-DEPENDENT PROTEIN DEACYLASE SIRTUIN-5, MITOCHONDRIAL-RELATED"/>
    <property type="match status" value="1"/>
</dbReference>
<feature type="active site" description="Proton acceptor" evidence="9 12">
    <location>
        <position position="179"/>
    </location>
</feature>
<dbReference type="InterPro" id="IPR050134">
    <property type="entry name" value="NAD-dep_sirtuin_deacylases"/>
</dbReference>
<feature type="binding site" evidence="11 12">
    <location>
        <position position="187"/>
    </location>
    <ligand>
        <name>Zn(2+)</name>
        <dbReference type="ChEBI" id="CHEBI:29105"/>
    </ligand>
</feature>
<feature type="binding site" evidence="11 12">
    <location>
        <position position="190"/>
    </location>
    <ligand>
        <name>Zn(2+)</name>
        <dbReference type="ChEBI" id="CHEBI:29105"/>
    </ligand>
</feature>
<organism evidence="16 18">
    <name type="scientific">Rotaria magnacalcarata</name>
    <dbReference type="NCBI Taxonomy" id="392030"/>
    <lineage>
        <taxon>Eukaryota</taxon>
        <taxon>Metazoa</taxon>
        <taxon>Spiralia</taxon>
        <taxon>Gnathifera</taxon>
        <taxon>Rotifera</taxon>
        <taxon>Eurotatoria</taxon>
        <taxon>Bdelloidea</taxon>
        <taxon>Philodinida</taxon>
        <taxon>Philodinidae</taxon>
        <taxon>Rotaria</taxon>
    </lineage>
</organism>
<keyword evidence="4 8" id="KW-0862">Zinc</keyword>
<evidence type="ECO:0000256" key="7">
    <source>
        <dbReference type="ARBA" id="ARBA00048905"/>
    </source>
</evidence>
<dbReference type="PROSITE" id="PS50305">
    <property type="entry name" value="SIRTUIN"/>
    <property type="match status" value="1"/>
</dbReference>
<dbReference type="Proteomes" id="UP000663855">
    <property type="component" value="Unassembled WGS sequence"/>
</dbReference>
<feature type="binding site" evidence="10">
    <location>
        <position position="311"/>
    </location>
    <ligand>
        <name>NAD(+)</name>
        <dbReference type="ChEBI" id="CHEBI:57540"/>
    </ligand>
</feature>
<dbReference type="InterPro" id="IPR026590">
    <property type="entry name" value="Ssirtuin_cat_dom"/>
</dbReference>
<dbReference type="InterPro" id="IPR026591">
    <property type="entry name" value="Sirtuin_cat_small_dom_sf"/>
</dbReference>
<feature type="binding site" evidence="11 12">
    <location>
        <position position="214"/>
    </location>
    <ligand>
        <name>Zn(2+)</name>
        <dbReference type="ChEBI" id="CHEBI:29105"/>
    </ligand>
</feature>
<comment type="similarity">
    <text evidence="1 8">Belongs to the sirtuin family. Class I subfamily.</text>
</comment>
<evidence type="ECO:0000256" key="3">
    <source>
        <dbReference type="ARBA" id="ARBA00022723"/>
    </source>
</evidence>
<dbReference type="PIRSF" id="PIRSF037938">
    <property type="entry name" value="SIR2_euk"/>
    <property type="match status" value="1"/>
</dbReference>
<dbReference type="EC" id="2.3.1.286" evidence="8"/>
<dbReference type="GO" id="GO:0008270">
    <property type="term" value="F:zinc ion binding"/>
    <property type="evidence" value="ECO:0007669"/>
    <property type="project" value="UniProtKB-UniRule"/>
</dbReference>
<dbReference type="EMBL" id="CAJNOW010010924">
    <property type="protein sequence ID" value="CAF1590576.1"/>
    <property type="molecule type" value="Genomic_DNA"/>
</dbReference>
<dbReference type="CDD" id="cd01408">
    <property type="entry name" value="SIRT1"/>
    <property type="match status" value="1"/>
</dbReference>
<feature type="region of interest" description="Disordered" evidence="13">
    <location>
        <begin position="1"/>
        <end position="27"/>
    </location>
</feature>
<keyword evidence="2 8" id="KW-0808">Transferase</keyword>
<dbReference type="InterPro" id="IPR017328">
    <property type="entry name" value="Sirtuin_class_I"/>
</dbReference>
<dbReference type="Proteomes" id="UP000663824">
    <property type="component" value="Unassembled WGS sequence"/>
</dbReference>
<dbReference type="Gene3D" id="3.30.1600.10">
    <property type="entry name" value="SIR2/SIRT2 'Small Domain"/>
    <property type="match status" value="1"/>
</dbReference>
<evidence type="ECO:0000256" key="8">
    <source>
        <dbReference type="PIRNR" id="PIRNR037938"/>
    </source>
</evidence>
<evidence type="ECO:0000256" key="1">
    <source>
        <dbReference type="ARBA" id="ARBA00006924"/>
    </source>
</evidence>
<evidence type="ECO:0000256" key="11">
    <source>
        <dbReference type="PIRSR" id="PIRSR037938-3"/>
    </source>
</evidence>
<dbReference type="PANTHER" id="PTHR11085:SF6">
    <property type="entry name" value="NAD-DEPENDENT PROTEIN DEACETYLASE SIRTUIN-2"/>
    <property type="match status" value="1"/>
</dbReference>
<comment type="catalytic activity">
    <reaction evidence="7">
        <text>N(6)-tetradecanoyl-L-lysyl-[protein] + NAD(+) + H2O = 2''-O-tetradecanoyl-ADP-D-ribose + nicotinamide + L-lysyl-[protein]</text>
        <dbReference type="Rhea" id="RHEA:70567"/>
        <dbReference type="Rhea" id="RHEA-COMP:9752"/>
        <dbReference type="Rhea" id="RHEA-COMP:15437"/>
        <dbReference type="ChEBI" id="CHEBI:15377"/>
        <dbReference type="ChEBI" id="CHEBI:17154"/>
        <dbReference type="ChEBI" id="CHEBI:29969"/>
        <dbReference type="ChEBI" id="CHEBI:57540"/>
        <dbReference type="ChEBI" id="CHEBI:141129"/>
        <dbReference type="ChEBI" id="CHEBI:189674"/>
    </reaction>
    <physiologicalReaction direction="left-to-right" evidence="7">
        <dbReference type="Rhea" id="RHEA:70568"/>
    </physiologicalReaction>
</comment>
<dbReference type="EMBL" id="CAJNOV010013826">
    <property type="protein sequence ID" value="CAF1533353.1"/>
    <property type="molecule type" value="Genomic_DNA"/>
</dbReference>
<accession>A0A816A2R2</accession>
<dbReference type="EMBL" id="CAJNRE010006679">
    <property type="protein sequence ID" value="CAF2057863.1"/>
    <property type="molecule type" value="Genomic_DNA"/>
</dbReference>
<evidence type="ECO:0000256" key="2">
    <source>
        <dbReference type="ARBA" id="ARBA00022679"/>
    </source>
</evidence>
<dbReference type="OrthoDB" id="420264at2759"/>
<feature type="binding site" evidence="10">
    <location>
        <begin position="77"/>
        <end position="81"/>
    </location>
    <ligand>
        <name>NAD(+)</name>
        <dbReference type="ChEBI" id="CHEBI:57540"/>
    </ligand>
</feature>
<evidence type="ECO:0000259" key="14">
    <source>
        <dbReference type="PROSITE" id="PS50305"/>
    </source>
</evidence>
<comment type="caution">
    <text evidence="16">The sequence shown here is derived from an EMBL/GenBank/DDBJ whole genome shotgun (WGS) entry which is preliminary data.</text>
</comment>
<feature type="binding site" evidence="10">
    <location>
        <begin position="87"/>
        <end position="89"/>
    </location>
    <ligand>
        <name>NAD(+)</name>
        <dbReference type="ChEBI" id="CHEBI:57540"/>
    </ligand>
</feature>
<evidence type="ECO:0000313" key="18">
    <source>
        <dbReference type="Proteomes" id="UP000663834"/>
    </source>
</evidence>
<comment type="catalytic activity">
    <reaction evidence="6">
        <text>N(6)-hexadecanoyl-L-lysyl-[protein] + NAD(+) + H2O = 2''-O-hexadecanoyl-ADP-D-ribose + nicotinamide + L-lysyl-[protein]</text>
        <dbReference type="Rhea" id="RHEA:70563"/>
        <dbReference type="Rhea" id="RHEA-COMP:9752"/>
        <dbReference type="Rhea" id="RHEA-COMP:14175"/>
        <dbReference type="ChEBI" id="CHEBI:15377"/>
        <dbReference type="ChEBI" id="CHEBI:17154"/>
        <dbReference type="ChEBI" id="CHEBI:29969"/>
        <dbReference type="ChEBI" id="CHEBI:57540"/>
        <dbReference type="ChEBI" id="CHEBI:138936"/>
        <dbReference type="ChEBI" id="CHEBI:189673"/>
    </reaction>
    <physiologicalReaction direction="left-to-right" evidence="6">
        <dbReference type="Rhea" id="RHEA:70564"/>
    </physiologicalReaction>
</comment>
<evidence type="ECO:0000256" key="12">
    <source>
        <dbReference type="PROSITE-ProRule" id="PRU00236"/>
    </source>
</evidence>
<comment type="cofactor">
    <cofactor evidence="11">
        <name>Zn(2+)</name>
        <dbReference type="ChEBI" id="CHEBI:29105"/>
    </cofactor>
    <text evidence="11">Binds 1 zinc ion per subunit.</text>
</comment>
<dbReference type="InterPro" id="IPR029035">
    <property type="entry name" value="DHS-like_NAD/FAD-binding_dom"/>
</dbReference>
<evidence type="ECO:0000256" key="6">
    <source>
        <dbReference type="ARBA" id="ARBA00048378"/>
    </source>
</evidence>
<feature type="domain" description="Deacetylase sirtuin-type" evidence="14">
    <location>
        <begin position="51"/>
        <end position="325"/>
    </location>
</feature>
<evidence type="ECO:0000256" key="5">
    <source>
        <dbReference type="ARBA" id="ARBA00023027"/>
    </source>
</evidence>
<feature type="binding site" evidence="10">
    <location>
        <begin position="276"/>
        <end position="278"/>
    </location>
    <ligand>
        <name>NAD(+)</name>
        <dbReference type="ChEBI" id="CHEBI:57540"/>
    </ligand>
</feature>
<comment type="catalytic activity">
    <reaction evidence="8">
        <text>N(6)-acetyl-L-lysyl-[protein] + NAD(+) + H2O = 2''-O-acetyl-ADP-D-ribose + nicotinamide + L-lysyl-[protein]</text>
        <dbReference type="Rhea" id="RHEA:43636"/>
        <dbReference type="Rhea" id="RHEA-COMP:9752"/>
        <dbReference type="Rhea" id="RHEA-COMP:10731"/>
        <dbReference type="ChEBI" id="CHEBI:15377"/>
        <dbReference type="ChEBI" id="CHEBI:17154"/>
        <dbReference type="ChEBI" id="CHEBI:29969"/>
        <dbReference type="ChEBI" id="CHEBI:57540"/>
        <dbReference type="ChEBI" id="CHEBI:61930"/>
        <dbReference type="ChEBI" id="CHEBI:83767"/>
        <dbReference type="EC" id="2.3.1.286"/>
    </reaction>
</comment>
<name>A0A816A2R2_9BILA</name>
<evidence type="ECO:0000313" key="16">
    <source>
        <dbReference type="EMBL" id="CAF1590576.1"/>
    </source>
</evidence>
<protein>
    <recommendedName>
        <fullName evidence="8">NAD-dependent protein deacetylase</fullName>
        <ecNumber evidence="8">2.3.1.286</ecNumber>
    </recommendedName>
</protein>
<dbReference type="GO" id="GO:0005634">
    <property type="term" value="C:nucleus"/>
    <property type="evidence" value="ECO:0007669"/>
    <property type="project" value="TreeGrafter"/>
</dbReference>
<gene>
    <name evidence="15" type="ORF">CJN711_LOCUS29197</name>
    <name evidence="16" type="ORF">KQP761_LOCUS21141</name>
    <name evidence="17" type="ORF">MBJ925_LOCUS14316</name>
</gene>
<sequence>MAESEKPADEKDKKQTEEDDEEDSSSKLSLLMNKFASLMGTVVSNEPAENPVLKSFDLKCAAEYMSKCSNVIVMAGAGISTSAGIPDFRSPGTGLYSQLEKYNLPFPEAIFQLDYFRNNPKPFFLLAKELYPQKYTPTPTHYFLRLLNDKSKLLRIFTQNIDSLERIAGVPPEKIVEAHGTFFASHCLGCRKEYDLEFVKEIIFKDEIPHCTECDGIVKPDIVFFGESLPVRFSECVQTDFGKADFLIIIGTSLKVAPFNRLTNFVDKDCPRLLINLEAAGNATSVWDFGSSSLLFGSSKNRRDVFHQSTCDEGVTELAKLLGWEDDFNKLLESEGVSADNVKKNLSTIPNKTEESANRLAEQMAAASLNDDKKEQ</sequence>
<proteinExistence type="inferred from homology"/>
<evidence type="ECO:0000313" key="15">
    <source>
        <dbReference type="EMBL" id="CAF1533353.1"/>
    </source>
</evidence>
<evidence type="ECO:0000313" key="17">
    <source>
        <dbReference type="EMBL" id="CAF2057863.1"/>
    </source>
</evidence>
<dbReference type="InterPro" id="IPR003000">
    <property type="entry name" value="Sirtuin"/>
</dbReference>
<feature type="binding site" evidence="11 12">
    <location>
        <position position="211"/>
    </location>
    <ligand>
        <name>Zn(2+)</name>
        <dbReference type="ChEBI" id="CHEBI:29105"/>
    </ligand>
</feature>
<feature type="binding site" evidence="10">
    <location>
        <begin position="159"/>
        <end position="162"/>
    </location>
    <ligand>
        <name>NAD(+)</name>
        <dbReference type="ChEBI" id="CHEBI:57540"/>
    </ligand>
</feature>
<evidence type="ECO:0000256" key="4">
    <source>
        <dbReference type="ARBA" id="ARBA00022833"/>
    </source>
</evidence>
<feature type="compositionally biased region" description="Basic and acidic residues" evidence="13">
    <location>
        <begin position="1"/>
        <end position="16"/>
    </location>
</feature>
<evidence type="ECO:0000256" key="13">
    <source>
        <dbReference type="SAM" id="MobiDB-lite"/>
    </source>
</evidence>
<reference evidence="16" key="1">
    <citation type="submission" date="2021-02" db="EMBL/GenBank/DDBJ databases">
        <authorList>
            <person name="Nowell W R."/>
        </authorList>
    </citation>
    <scope>NUCLEOTIDE SEQUENCE</scope>
</reference>
<keyword evidence="3 8" id="KW-0479">Metal-binding</keyword>
<dbReference type="AlphaFoldDB" id="A0A816A2R2"/>
<evidence type="ECO:0000256" key="9">
    <source>
        <dbReference type="PIRSR" id="PIRSR037938-1"/>
    </source>
</evidence>
<dbReference type="GO" id="GO:0070403">
    <property type="term" value="F:NAD+ binding"/>
    <property type="evidence" value="ECO:0007669"/>
    <property type="project" value="UniProtKB-UniRule"/>
</dbReference>
<evidence type="ECO:0000256" key="10">
    <source>
        <dbReference type="PIRSR" id="PIRSR037938-2"/>
    </source>
</evidence>
<dbReference type="GO" id="GO:0017136">
    <property type="term" value="F:histone deacetylase activity, NAD-dependent"/>
    <property type="evidence" value="ECO:0007669"/>
    <property type="project" value="InterPro"/>
</dbReference>